<accession>A0A817AA69</accession>
<name>A0A817AA69_BRANA</name>
<evidence type="ECO:0000313" key="1">
    <source>
        <dbReference type="EMBL" id="CAF2255735.1"/>
    </source>
</evidence>
<gene>
    <name evidence="1" type="ORF">DARMORV10_A08P28410.1</name>
</gene>
<reference evidence="1" key="1">
    <citation type="submission" date="2021-01" db="EMBL/GenBank/DDBJ databases">
        <authorList>
            <consortium name="Genoscope - CEA"/>
            <person name="William W."/>
        </authorList>
    </citation>
    <scope>NUCLEOTIDE SEQUENCE</scope>
</reference>
<protein>
    <submittedName>
        <fullName evidence="1">(rape) hypothetical protein</fullName>
    </submittedName>
</protein>
<proteinExistence type="predicted"/>
<dbReference type="Proteomes" id="UP001295469">
    <property type="component" value="Chromosome A08"/>
</dbReference>
<dbReference type="AlphaFoldDB" id="A0A817AA69"/>
<sequence>MLDNQMKTQELDPQRSVSNIFLLDASDLANFPTANIGSGFNYFGTQGLLRSTGAFFLSCSSGLLSITAGADFVTAMYVGLSEALPPTKDCNDRTIEFQNKLGPGKILGYSCDWVTRRNFPRNGTLKFNEKYVYDGATNVSKMELFFAG</sequence>
<dbReference type="EMBL" id="HG994362">
    <property type="protein sequence ID" value="CAF2255735.1"/>
    <property type="molecule type" value="Genomic_DNA"/>
</dbReference>
<organism evidence="1">
    <name type="scientific">Brassica napus</name>
    <name type="common">Rape</name>
    <dbReference type="NCBI Taxonomy" id="3708"/>
    <lineage>
        <taxon>Eukaryota</taxon>
        <taxon>Viridiplantae</taxon>
        <taxon>Streptophyta</taxon>
        <taxon>Embryophyta</taxon>
        <taxon>Tracheophyta</taxon>
        <taxon>Spermatophyta</taxon>
        <taxon>Magnoliopsida</taxon>
        <taxon>eudicotyledons</taxon>
        <taxon>Gunneridae</taxon>
        <taxon>Pentapetalae</taxon>
        <taxon>rosids</taxon>
        <taxon>malvids</taxon>
        <taxon>Brassicales</taxon>
        <taxon>Brassicaceae</taxon>
        <taxon>Brassiceae</taxon>
        <taxon>Brassica</taxon>
    </lineage>
</organism>